<protein>
    <submittedName>
        <fullName evidence="3">Uncharacterized protein</fullName>
    </submittedName>
</protein>
<evidence type="ECO:0000256" key="1">
    <source>
        <dbReference type="SAM" id="Coils"/>
    </source>
</evidence>
<feature type="region of interest" description="Disordered" evidence="2">
    <location>
        <begin position="124"/>
        <end position="167"/>
    </location>
</feature>
<evidence type="ECO:0000313" key="4">
    <source>
        <dbReference type="Proteomes" id="UP001178507"/>
    </source>
</evidence>
<dbReference type="EMBL" id="CAUJNA010003243">
    <property type="protein sequence ID" value="CAJ1396815.1"/>
    <property type="molecule type" value="Genomic_DNA"/>
</dbReference>
<dbReference type="Proteomes" id="UP001178507">
    <property type="component" value="Unassembled WGS sequence"/>
</dbReference>
<dbReference type="AlphaFoldDB" id="A0AA36N342"/>
<evidence type="ECO:0000256" key="2">
    <source>
        <dbReference type="SAM" id="MobiDB-lite"/>
    </source>
</evidence>
<feature type="coiled-coil region" evidence="1">
    <location>
        <begin position="274"/>
        <end position="343"/>
    </location>
</feature>
<organism evidence="3 4">
    <name type="scientific">Effrenium voratum</name>
    <dbReference type="NCBI Taxonomy" id="2562239"/>
    <lineage>
        <taxon>Eukaryota</taxon>
        <taxon>Sar</taxon>
        <taxon>Alveolata</taxon>
        <taxon>Dinophyceae</taxon>
        <taxon>Suessiales</taxon>
        <taxon>Symbiodiniaceae</taxon>
        <taxon>Effrenium</taxon>
    </lineage>
</organism>
<proteinExistence type="predicted"/>
<accession>A0AA36N342</accession>
<sequence length="368" mass="39259">MGKRAAQPSEKAQAKVAKVEAAPVDPFMQELAPLLTQLQRAEAAEILGASAAEMLRAVAPFCLKTPQAERHPYQAQMVDSLESTLQKLQAAEEAAVAGAENGLTEAKQEQETCAMQLEAAAAKAEERKQELETKESVRSEMEAEAATAVQKAREAQEQEQQLGKEKAAALEEKDSALKFATTWDALKNGTFAGKEWRERNKAIDETLKVMGGIGLDASLKASLPTALRTKPAERQRFSLKAVEFCEVALESHRGKLEEKINGFDEEAAARAKTREQAQEVLAGVEERLAGAKAEAASSQEALEVSLAEKAAVEQATKAAPAREAALQSNLAEAREALARTQGALAEFQGLKALSVAPAKAEAGSVAAE</sequence>
<feature type="compositionally biased region" description="Basic and acidic residues" evidence="2">
    <location>
        <begin position="151"/>
        <end position="167"/>
    </location>
</feature>
<name>A0AA36N342_9DINO</name>
<keyword evidence="1" id="KW-0175">Coiled coil</keyword>
<keyword evidence="4" id="KW-1185">Reference proteome</keyword>
<reference evidence="3" key="1">
    <citation type="submission" date="2023-08" db="EMBL/GenBank/DDBJ databases">
        <authorList>
            <person name="Chen Y."/>
            <person name="Shah S."/>
            <person name="Dougan E. K."/>
            <person name="Thang M."/>
            <person name="Chan C."/>
        </authorList>
    </citation>
    <scope>NUCLEOTIDE SEQUENCE</scope>
</reference>
<gene>
    <name evidence="3" type="ORF">EVOR1521_LOCUS20960</name>
</gene>
<evidence type="ECO:0000313" key="3">
    <source>
        <dbReference type="EMBL" id="CAJ1396815.1"/>
    </source>
</evidence>
<feature type="compositionally biased region" description="Basic and acidic residues" evidence="2">
    <location>
        <begin position="124"/>
        <end position="141"/>
    </location>
</feature>
<comment type="caution">
    <text evidence="3">The sequence shown here is derived from an EMBL/GenBank/DDBJ whole genome shotgun (WGS) entry which is preliminary data.</text>
</comment>